<evidence type="ECO:0000256" key="4">
    <source>
        <dbReference type="SAM" id="SignalP"/>
    </source>
</evidence>
<dbReference type="SUPFAM" id="SSF49464">
    <property type="entry name" value="Carboxypeptidase regulatory domain-like"/>
    <property type="match status" value="1"/>
</dbReference>
<gene>
    <name evidence="7" type="ORF">A8C32_14830</name>
</gene>
<organism evidence="7 8">
    <name type="scientific">Flavivirga aquatica</name>
    <dbReference type="NCBI Taxonomy" id="1849968"/>
    <lineage>
        <taxon>Bacteria</taxon>
        <taxon>Pseudomonadati</taxon>
        <taxon>Bacteroidota</taxon>
        <taxon>Flavobacteriia</taxon>
        <taxon>Flavobacteriales</taxon>
        <taxon>Flavobacteriaceae</taxon>
        <taxon>Flavivirga</taxon>
    </lineage>
</organism>
<name>A0A1E5T8R7_9FLAO</name>
<dbReference type="Gene3D" id="2.170.130.10">
    <property type="entry name" value="TonB-dependent receptor, plug domain"/>
    <property type="match status" value="1"/>
</dbReference>
<feature type="chain" id="PRO_5009186238" description="TonB-dependent receptor" evidence="4">
    <location>
        <begin position="21"/>
        <end position="851"/>
    </location>
</feature>
<evidence type="ECO:0000256" key="1">
    <source>
        <dbReference type="ARBA" id="ARBA00004442"/>
    </source>
</evidence>
<dbReference type="InterPro" id="IPR012910">
    <property type="entry name" value="Plug_dom"/>
</dbReference>
<comment type="caution">
    <text evidence="7">The sequence shown here is derived from an EMBL/GenBank/DDBJ whole genome shotgun (WGS) entry which is preliminary data.</text>
</comment>
<dbReference type="PANTHER" id="PTHR40980">
    <property type="entry name" value="PLUG DOMAIN-CONTAINING PROTEIN"/>
    <property type="match status" value="1"/>
</dbReference>
<evidence type="ECO:0000313" key="8">
    <source>
        <dbReference type="Proteomes" id="UP000095713"/>
    </source>
</evidence>
<evidence type="ECO:0000259" key="6">
    <source>
        <dbReference type="Pfam" id="PF14905"/>
    </source>
</evidence>
<dbReference type="Proteomes" id="UP000095713">
    <property type="component" value="Unassembled WGS sequence"/>
</dbReference>
<dbReference type="OrthoDB" id="606851at2"/>
<dbReference type="InterPro" id="IPR041700">
    <property type="entry name" value="OMP_b-brl_3"/>
</dbReference>
<feature type="domain" description="TonB-dependent receptor plug" evidence="5">
    <location>
        <begin position="128"/>
        <end position="220"/>
    </location>
</feature>
<protein>
    <recommendedName>
        <fullName evidence="9">TonB-dependent receptor</fullName>
    </recommendedName>
</protein>
<keyword evidence="2" id="KW-0472">Membrane</keyword>
<dbReference type="InterPro" id="IPR036942">
    <property type="entry name" value="Beta-barrel_TonB_sf"/>
</dbReference>
<dbReference type="Pfam" id="PF13620">
    <property type="entry name" value="CarboxypepD_reg"/>
    <property type="match status" value="1"/>
</dbReference>
<dbReference type="STRING" id="1849968.A8C32_14830"/>
<sequence>MNTKFSLLTLLFLFTTVVFAQNGSISGTIFDNDSNEAVPFATIAVIDSSSQTVKGAISTDEGKFNINNINYGTYSLQISFIGYQTITLNNITLSKTSPEVNMKTVMLKPQSESLNEVTIKAIKKTASTKIDRKTYSTTDFETAKGGNAADVLNKLPSVTVDPNGNVSVRGTSDFMVYLNGKPTQVDASTLLSQISANAINKIDVITVPTARYDAQGKGGIINISTKTKGIEGLSISANGLIGGAPWANITDKYSNYKLNDDRYGGGLNLVYNKNNMSLYGGFNYNKKNVNGKRSGDARVLVKDPLGEYFHMVAAGERPEWYEYYSANAGVDFKLSNKDQLSLSYFYGNRTAGRAAYYIYNNFFAEADKSNKNLTSETWVYNPNIDNRFGEYHTINADYSIDFNESSNLKIATSYENSDLSRELTNQNYDYNPTTDTASSTIDQGYSLSDSTPLKGFRFSIDYSKNINETDVLGFGFQTNYANIAGDFNFENNLVTKDLDNSIDLSRTVYAAYADYSGNVGKLDYIVGLRTEYGDQNMDVTNTDYLTLFNNTGRSNYEDKEFDLFPSAHLSYSISEKDKLILASSRRINRPSVTNLAPFLYRRHFEVYVVGDPELEAEYLNNVELTYDTKIGKNTFSLTGFYRGTDNAVFRVNTTTTNVENPDVFDILQENVLIRSYTNAGNSTALGAELNANIVVTSFAKLFLGGSLYNFNIKGDVFGYNVDNSSTNWTLKGNLNLNLSQTFKFNFDYNIKSRTVTSQGSNDSFSMANIALNYKPKNLKGWDFSLRGLDIFSTNLQGLDTNAFNGSQEQIFYQETEYTRNGPIVELGINYTLNMKGKKKKEKTFEGNKHFK</sequence>
<dbReference type="Pfam" id="PF14905">
    <property type="entry name" value="OMP_b-brl_3"/>
    <property type="match status" value="1"/>
</dbReference>
<accession>A0A1E5T8R7</accession>
<feature type="signal peptide" evidence="4">
    <location>
        <begin position="1"/>
        <end position="20"/>
    </location>
</feature>
<feature type="domain" description="Outer membrane protein beta-barrel" evidence="6">
    <location>
        <begin position="405"/>
        <end position="830"/>
    </location>
</feature>
<evidence type="ECO:0008006" key="9">
    <source>
        <dbReference type="Google" id="ProtNLM"/>
    </source>
</evidence>
<dbReference type="InterPro" id="IPR037066">
    <property type="entry name" value="Plug_dom_sf"/>
</dbReference>
<evidence type="ECO:0000256" key="2">
    <source>
        <dbReference type="ARBA" id="ARBA00023136"/>
    </source>
</evidence>
<dbReference type="Gene3D" id="2.60.40.1120">
    <property type="entry name" value="Carboxypeptidase-like, regulatory domain"/>
    <property type="match status" value="1"/>
</dbReference>
<dbReference type="RefSeq" id="WP_069830222.1">
    <property type="nucleotide sequence ID" value="NZ_MDJD01000043.1"/>
</dbReference>
<dbReference type="Gene3D" id="2.40.170.20">
    <property type="entry name" value="TonB-dependent receptor, beta-barrel domain"/>
    <property type="match status" value="1"/>
</dbReference>
<reference evidence="7 8" key="1">
    <citation type="submission" date="2016-05" db="EMBL/GenBank/DDBJ databases">
        <title>Draft Genome Sequence of Algibacter sp. Strain SK-16 Isolated from the Surface Water of Aburatsubo Inlet.</title>
        <authorList>
            <person name="Wong S.-K."/>
            <person name="Yoshizawa S."/>
            <person name="Nakajima Y."/>
            <person name="Ogura Y."/>
            <person name="Tetsuya H."/>
            <person name="Hamasaki K."/>
        </authorList>
    </citation>
    <scope>NUCLEOTIDE SEQUENCE [LARGE SCALE GENOMIC DNA]</scope>
    <source>
        <strain evidence="7 8">SK-16</strain>
    </source>
</reference>
<proteinExistence type="predicted"/>
<dbReference type="GO" id="GO:0009279">
    <property type="term" value="C:cell outer membrane"/>
    <property type="evidence" value="ECO:0007669"/>
    <property type="project" value="UniProtKB-SubCell"/>
</dbReference>
<evidence type="ECO:0000256" key="3">
    <source>
        <dbReference type="ARBA" id="ARBA00023237"/>
    </source>
</evidence>
<keyword evidence="8" id="KW-1185">Reference proteome</keyword>
<dbReference type="PANTHER" id="PTHR40980:SF4">
    <property type="entry name" value="TONB-DEPENDENT RECEPTOR-LIKE BETA-BARREL DOMAIN-CONTAINING PROTEIN"/>
    <property type="match status" value="1"/>
</dbReference>
<evidence type="ECO:0000259" key="5">
    <source>
        <dbReference type="Pfam" id="PF07715"/>
    </source>
</evidence>
<evidence type="ECO:0000313" key="7">
    <source>
        <dbReference type="EMBL" id="OEK07764.1"/>
    </source>
</evidence>
<dbReference type="EMBL" id="MDJD01000043">
    <property type="protein sequence ID" value="OEK07764.1"/>
    <property type="molecule type" value="Genomic_DNA"/>
</dbReference>
<dbReference type="SUPFAM" id="SSF56935">
    <property type="entry name" value="Porins"/>
    <property type="match status" value="1"/>
</dbReference>
<keyword evidence="3" id="KW-0998">Cell outer membrane</keyword>
<keyword evidence="4" id="KW-0732">Signal</keyword>
<comment type="subcellular location">
    <subcellularLocation>
        <location evidence="1">Cell outer membrane</location>
    </subcellularLocation>
</comment>
<dbReference type="AlphaFoldDB" id="A0A1E5T8R7"/>
<dbReference type="Pfam" id="PF07715">
    <property type="entry name" value="Plug"/>
    <property type="match status" value="1"/>
</dbReference>
<dbReference type="InterPro" id="IPR008969">
    <property type="entry name" value="CarboxyPept-like_regulatory"/>
</dbReference>